<evidence type="ECO:0000313" key="2">
    <source>
        <dbReference type="EMBL" id="EDM10157.1"/>
    </source>
</evidence>
<name>A6I549_RAT</name>
<dbReference type="Proteomes" id="UP000234681">
    <property type="component" value="Chromosome 2"/>
</dbReference>
<gene>
    <name evidence="2" type="ORF">rCG_44787</name>
</gene>
<dbReference type="AlphaFoldDB" id="A6I549"/>
<evidence type="ECO:0000313" key="3">
    <source>
        <dbReference type="Proteomes" id="UP000234681"/>
    </source>
</evidence>
<organism evidence="2 3">
    <name type="scientific">Rattus norvegicus</name>
    <name type="common">Rat</name>
    <dbReference type="NCBI Taxonomy" id="10116"/>
    <lineage>
        <taxon>Eukaryota</taxon>
        <taxon>Metazoa</taxon>
        <taxon>Chordata</taxon>
        <taxon>Craniata</taxon>
        <taxon>Vertebrata</taxon>
        <taxon>Euteleostomi</taxon>
        <taxon>Mammalia</taxon>
        <taxon>Eutheria</taxon>
        <taxon>Euarchontoglires</taxon>
        <taxon>Glires</taxon>
        <taxon>Rodentia</taxon>
        <taxon>Myomorpha</taxon>
        <taxon>Muroidea</taxon>
        <taxon>Muridae</taxon>
        <taxon>Murinae</taxon>
        <taxon>Rattus</taxon>
    </lineage>
</organism>
<sequence length="57" mass="6612">MCVRGQPSPCTEFQNSQSYIVRPPLEKTKQNKTKNQPTRKVRNQRGTSLVKRSGCRY</sequence>
<protein>
    <submittedName>
        <fullName evidence="2">RCG44787</fullName>
    </submittedName>
</protein>
<evidence type="ECO:0000256" key="1">
    <source>
        <dbReference type="SAM" id="MobiDB-lite"/>
    </source>
</evidence>
<accession>A6I549</accession>
<dbReference type="EMBL" id="CH473955">
    <property type="protein sequence ID" value="EDM10157.1"/>
    <property type="molecule type" value="Genomic_DNA"/>
</dbReference>
<feature type="compositionally biased region" description="Polar residues" evidence="1">
    <location>
        <begin position="8"/>
        <end position="19"/>
    </location>
</feature>
<reference evidence="3" key="1">
    <citation type="submission" date="2005-09" db="EMBL/GenBank/DDBJ databases">
        <authorList>
            <person name="Mural R.J."/>
            <person name="Li P.W."/>
            <person name="Adams M.D."/>
            <person name="Amanatides P.G."/>
            <person name="Baden-Tillson H."/>
            <person name="Barnstead M."/>
            <person name="Chin S.H."/>
            <person name="Dew I."/>
            <person name="Evans C.A."/>
            <person name="Ferriera S."/>
            <person name="Flanigan M."/>
            <person name="Fosler C."/>
            <person name="Glodek A."/>
            <person name="Gu Z."/>
            <person name="Holt R.A."/>
            <person name="Jennings D."/>
            <person name="Kraft C.L."/>
            <person name="Lu F."/>
            <person name="Nguyen T."/>
            <person name="Nusskern D.R."/>
            <person name="Pfannkoch C.M."/>
            <person name="Sitter C."/>
            <person name="Sutton G.G."/>
            <person name="Venter J.C."/>
            <person name="Wang Z."/>
            <person name="Woodage T."/>
            <person name="Zheng X.H."/>
            <person name="Zhong F."/>
        </authorList>
    </citation>
    <scope>NUCLEOTIDE SEQUENCE [LARGE SCALE GENOMIC DNA]</scope>
    <source>
        <strain>BN</strain>
        <strain evidence="3">Sprague-Dawley</strain>
    </source>
</reference>
<feature type="region of interest" description="Disordered" evidence="1">
    <location>
        <begin position="1"/>
        <end position="57"/>
    </location>
</feature>
<proteinExistence type="predicted"/>